<reference evidence="3 4" key="1">
    <citation type="submission" date="2017-11" db="EMBL/GenBank/DDBJ databases">
        <title>Draft genome of actinobacteria isolated from guarana (Paullinia cupana (Mart.) Ducke.</title>
        <authorList>
            <person name="Siqueira K.A."/>
            <person name="Liotti R.G."/>
            <person name="Mendes T.A.O."/>
            <person name="Soares M.A."/>
        </authorList>
    </citation>
    <scope>NUCLEOTIDE SEQUENCE [LARGE SCALE GENOMIC DNA]</scope>
    <source>
        <strain evidence="3 4">193</strain>
    </source>
</reference>
<feature type="signal peptide" evidence="2">
    <location>
        <begin position="1"/>
        <end position="32"/>
    </location>
</feature>
<dbReference type="PROSITE" id="PS51257">
    <property type="entry name" value="PROKAR_LIPOPROTEIN"/>
    <property type="match status" value="1"/>
</dbReference>
<feature type="compositionally biased region" description="Pro residues" evidence="1">
    <location>
        <begin position="151"/>
        <end position="163"/>
    </location>
</feature>
<keyword evidence="4" id="KW-1185">Reference proteome</keyword>
<organism evidence="3 4">
    <name type="scientific">Streptomyces shenzhenensis</name>
    <dbReference type="NCBI Taxonomy" id="943815"/>
    <lineage>
        <taxon>Bacteria</taxon>
        <taxon>Bacillati</taxon>
        <taxon>Actinomycetota</taxon>
        <taxon>Actinomycetes</taxon>
        <taxon>Kitasatosporales</taxon>
        <taxon>Streptomycetaceae</taxon>
        <taxon>Streptomyces</taxon>
    </lineage>
</organism>
<dbReference type="EMBL" id="PENI01000004">
    <property type="protein sequence ID" value="RMB86423.1"/>
    <property type="molecule type" value="Genomic_DNA"/>
</dbReference>
<proteinExistence type="predicted"/>
<evidence type="ECO:0000313" key="3">
    <source>
        <dbReference type="EMBL" id="RMB86423.1"/>
    </source>
</evidence>
<keyword evidence="2" id="KW-0732">Signal</keyword>
<name>A0A3M0IHS4_9ACTN</name>
<evidence type="ECO:0000256" key="1">
    <source>
        <dbReference type="SAM" id="MobiDB-lite"/>
    </source>
</evidence>
<comment type="caution">
    <text evidence="3">The sequence shown here is derived from an EMBL/GenBank/DDBJ whole genome shotgun (WGS) entry which is preliminary data.</text>
</comment>
<dbReference type="RefSeq" id="WP_121888787.1">
    <property type="nucleotide sequence ID" value="NZ_PENI01000004.1"/>
</dbReference>
<gene>
    <name evidence="3" type="ORF">CTZ28_09290</name>
</gene>
<sequence length="192" mass="19822">MGVFSRIRRRPRGARVTAAAGLAALAVVGAVACRPDGLSTATVVYTTDRTATARLAQQHIDVSWLSCTGGDEGRTAGGTATGRTPSPTESTIISVDCQGRTEDGKDITVKGRITKAVDGACVRGDLVAAVDGRQRFHVNGLGDCSATPAPAYTPPATYRPPSGPRSAPTDTVTVTRTLWCQSDPGCRPVAGK</sequence>
<protein>
    <recommendedName>
        <fullName evidence="5">Lipoprotein</fullName>
    </recommendedName>
</protein>
<dbReference type="AlphaFoldDB" id="A0A3M0IHS4"/>
<evidence type="ECO:0000313" key="4">
    <source>
        <dbReference type="Proteomes" id="UP000270471"/>
    </source>
</evidence>
<accession>A0A3M0IHS4</accession>
<dbReference type="OrthoDB" id="3483328at2"/>
<feature type="chain" id="PRO_5018232122" description="Lipoprotein" evidence="2">
    <location>
        <begin position="33"/>
        <end position="192"/>
    </location>
</feature>
<evidence type="ECO:0000256" key="2">
    <source>
        <dbReference type="SAM" id="SignalP"/>
    </source>
</evidence>
<evidence type="ECO:0008006" key="5">
    <source>
        <dbReference type="Google" id="ProtNLM"/>
    </source>
</evidence>
<feature type="region of interest" description="Disordered" evidence="1">
    <location>
        <begin position="145"/>
        <end position="170"/>
    </location>
</feature>
<dbReference type="Proteomes" id="UP000270471">
    <property type="component" value="Unassembled WGS sequence"/>
</dbReference>